<proteinExistence type="predicted"/>
<gene>
    <name evidence="1" type="ORF">HHI36_006617</name>
</gene>
<evidence type="ECO:0000313" key="2">
    <source>
        <dbReference type="Proteomes" id="UP001516400"/>
    </source>
</evidence>
<comment type="caution">
    <text evidence="1">The sequence shown here is derived from an EMBL/GenBank/DDBJ whole genome shotgun (WGS) entry which is preliminary data.</text>
</comment>
<keyword evidence="2" id="KW-1185">Reference proteome</keyword>
<protein>
    <submittedName>
        <fullName evidence="1">Uncharacterized protein</fullName>
    </submittedName>
</protein>
<dbReference type="Proteomes" id="UP001516400">
    <property type="component" value="Unassembled WGS sequence"/>
</dbReference>
<dbReference type="AlphaFoldDB" id="A0ABD2NXM2"/>
<evidence type="ECO:0000313" key="1">
    <source>
        <dbReference type="EMBL" id="KAL3283476.1"/>
    </source>
</evidence>
<organism evidence="1 2">
    <name type="scientific">Cryptolaemus montrouzieri</name>
    <dbReference type="NCBI Taxonomy" id="559131"/>
    <lineage>
        <taxon>Eukaryota</taxon>
        <taxon>Metazoa</taxon>
        <taxon>Ecdysozoa</taxon>
        <taxon>Arthropoda</taxon>
        <taxon>Hexapoda</taxon>
        <taxon>Insecta</taxon>
        <taxon>Pterygota</taxon>
        <taxon>Neoptera</taxon>
        <taxon>Endopterygota</taxon>
        <taxon>Coleoptera</taxon>
        <taxon>Polyphaga</taxon>
        <taxon>Cucujiformia</taxon>
        <taxon>Coccinelloidea</taxon>
        <taxon>Coccinellidae</taxon>
        <taxon>Scymninae</taxon>
        <taxon>Scymnini</taxon>
        <taxon>Cryptolaemus</taxon>
    </lineage>
</organism>
<name>A0ABD2NXM2_9CUCU</name>
<reference evidence="1 2" key="1">
    <citation type="journal article" date="2021" name="BMC Biol.">
        <title>Horizontally acquired antibacterial genes associated with adaptive radiation of ladybird beetles.</title>
        <authorList>
            <person name="Li H.S."/>
            <person name="Tang X.F."/>
            <person name="Huang Y.H."/>
            <person name="Xu Z.Y."/>
            <person name="Chen M.L."/>
            <person name="Du X.Y."/>
            <person name="Qiu B.Y."/>
            <person name="Chen P.T."/>
            <person name="Zhang W."/>
            <person name="Slipinski A."/>
            <person name="Escalona H.E."/>
            <person name="Waterhouse R.M."/>
            <person name="Zwick A."/>
            <person name="Pang H."/>
        </authorList>
    </citation>
    <scope>NUCLEOTIDE SEQUENCE [LARGE SCALE GENOMIC DNA]</scope>
    <source>
        <strain evidence="1">SYSU2018</strain>
    </source>
</reference>
<accession>A0ABD2NXM2</accession>
<dbReference type="EMBL" id="JABFTP020000144">
    <property type="protein sequence ID" value="KAL3283476.1"/>
    <property type="molecule type" value="Genomic_DNA"/>
</dbReference>
<sequence length="167" mass="19009">MLQTLSNISDAERRIDIQLQKYTTELNQGIATINEMGQWYKSVDDNKLSIHILNLYELSSNYIQEVQDLYGKILRHIYELLSPVQVTAIIADAQEKLAPILKIKTVVVHKEKEILIQPQFPITEITTSDPVKVTSIPINITNSSYLVIEQPHSILEVDYNTSSVDSK</sequence>